<keyword evidence="2 4" id="KW-0472">Membrane</keyword>
<dbReference type="AlphaFoldDB" id="A0A0K9NUI5"/>
<feature type="compositionally biased region" description="Pro residues" evidence="3">
    <location>
        <begin position="25"/>
        <end position="52"/>
    </location>
</feature>
<protein>
    <recommendedName>
        <fullName evidence="7">Late embryogenesis abundant protein LEA-2 subgroup domain-containing protein</fullName>
    </recommendedName>
</protein>
<dbReference type="GO" id="GO:0016020">
    <property type="term" value="C:membrane"/>
    <property type="evidence" value="ECO:0007669"/>
    <property type="project" value="UniProtKB-SubCell"/>
</dbReference>
<organism evidence="5 6">
    <name type="scientific">Zostera marina</name>
    <name type="common">Eelgrass</name>
    <dbReference type="NCBI Taxonomy" id="29655"/>
    <lineage>
        <taxon>Eukaryota</taxon>
        <taxon>Viridiplantae</taxon>
        <taxon>Streptophyta</taxon>
        <taxon>Embryophyta</taxon>
        <taxon>Tracheophyta</taxon>
        <taxon>Spermatophyta</taxon>
        <taxon>Magnoliopsida</taxon>
        <taxon>Liliopsida</taxon>
        <taxon>Zosteraceae</taxon>
        <taxon>Zostera</taxon>
    </lineage>
</organism>
<dbReference type="EMBL" id="LFYR01001623">
    <property type="protein sequence ID" value="KMZ60293.1"/>
    <property type="molecule type" value="Genomic_DNA"/>
</dbReference>
<feature type="transmembrane region" description="Helical" evidence="4">
    <location>
        <begin position="100"/>
        <end position="123"/>
    </location>
</feature>
<gene>
    <name evidence="5" type="ORF">ZOSMA_5G01600</name>
</gene>
<keyword evidence="4" id="KW-1133">Transmembrane helix</keyword>
<feature type="region of interest" description="Disordered" evidence="3">
    <location>
        <begin position="1"/>
        <end position="85"/>
    </location>
</feature>
<dbReference type="Proteomes" id="UP000036987">
    <property type="component" value="Unassembled WGS sequence"/>
</dbReference>
<evidence type="ECO:0000313" key="5">
    <source>
        <dbReference type="EMBL" id="KMZ60293.1"/>
    </source>
</evidence>
<evidence type="ECO:0008006" key="7">
    <source>
        <dbReference type="Google" id="ProtNLM"/>
    </source>
</evidence>
<comment type="caution">
    <text evidence="5">The sequence shown here is derived from an EMBL/GenBank/DDBJ whole genome shotgun (WGS) entry which is preliminary data.</text>
</comment>
<comment type="subcellular location">
    <subcellularLocation>
        <location evidence="1">Membrane</location>
    </subcellularLocation>
</comment>
<keyword evidence="6" id="KW-1185">Reference proteome</keyword>
<dbReference type="PANTHER" id="PTHR31234:SF55">
    <property type="entry name" value="LATE EMBRYOGENESIS ABUNDANT (LEA) HYDROXYPROLINE-RICH GLYCOPROTEIN FAMILY"/>
    <property type="match status" value="1"/>
</dbReference>
<evidence type="ECO:0000256" key="2">
    <source>
        <dbReference type="ARBA" id="ARBA00023136"/>
    </source>
</evidence>
<dbReference type="PANTHER" id="PTHR31234">
    <property type="entry name" value="LATE EMBRYOGENESIS ABUNDANT (LEA) HYDROXYPROLINE-RICH GLYCOPROTEIN FAMILY"/>
    <property type="match status" value="1"/>
</dbReference>
<evidence type="ECO:0000256" key="1">
    <source>
        <dbReference type="ARBA" id="ARBA00004370"/>
    </source>
</evidence>
<dbReference type="GO" id="GO:0098542">
    <property type="term" value="P:defense response to other organism"/>
    <property type="evidence" value="ECO:0007669"/>
    <property type="project" value="InterPro"/>
</dbReference>
<feature type="compositionally biased region" description="Low complexity" evidence="3">
    <location>
        <begin position="70"/>
        <end position="85"/>
    </location>
</feature>
<dbReference type="OrthoDB" id="695142at2759"/>
<dbReference type="InterPro" id="IPR044839">
    <property type="entry name" value="NDR1-like"/>
</dbReference>
<name>A0A0K9NUI5_ZOSMR</name>
<evidence type="ECO:0000313" key="6">
    <source>
        <dbReference type="Proteomes" id="UP000036987"/>
    </source>
</evidence>
<reference evidence="6" key="1">
    <citation type="journal article" date="2016" name="Nature">
        <title>The genome of the seagrass Zostera marina reveals angiosperm adaptation to the sea.</title>
        <authorList>
            <person name="Olsen J.L."/>
            <person name="Rouze P."/>
            <person name="Verhelst B."/>
            <person name="Lin Y.-C."/>
            <person name="Bayer T."/>
            <person name="Collen J."/>
            <person name="Dattolo E."/>
            <person name="De Paoli E."/>
            <person name="Dittami S."/>
            <person name="Maumus F."/>
            <person name="Michel G."/>
            <person name="Kersting A."/>
            <person name="Lauritano C."/>
            <person name="Lohaus R."/>
            <person name="Toepel M."/>
            <person name="Tonon T."/>
            <person name="Vanneste K."/>
            <person name="Amirebrahimi M."/>
            <person name="Brakel J."/>
            <person name="Bostroem C."/>
            <person name="Chovatia M."/>
            <person name="Grimwood J."/>
            <person name="Jenkins J.W."/>
            <person name="Jueterbock A."/>
            <person name="Mraz A."/>
            <person name="Stam W.T."/>
            <person name="Tice H."/>
            <person name="Bornberg-Bauer E."/>
            <person name="Green P.J."/>
            <person name="Pearson G.A."/>
            <person name="Procaccini G."/>
            <person name="Duarte C.M."/>
            <person name="Schmutz J."/>
            <person name="Reusch T.B.H."/>
            <person name="Van de Peer Y."/>
        </authorList>
    </citation>
    <scope>NUCLEOTIDE SEQUENCE [LARGE SCALE GENOMIC DNA]</scope>
    <source>
        <strain evidence="6">cv. Finnish</strain>
    </source>
</reference>
<sequence>MASGEPKSGTTTTGHPAPDQQNQYPYPPPGAPPPNPTGMAYPYPPPPNPYPPQNYYYPPAGSQPPPTPPTGQQQDYYYQNYNPNYPPQDGQDVGRRLIRIMIIAVIAFFIFSGFITFITFLMFHPEAPLFSVTSANVTDFNLSSGTTQLTSQFKFDVKAVNPNKKLGLLYAGINAGLQYKRNTLNIINVPPFFQPIGLTTMLPIRFATVGYYVNHDMADEILLEKAKNGGVVEFNLQIVAQTMFEHDEVRMKRRILKVYCDDIKIAFSNTTQTEGTLLGPEVKCTVIL</sequence>
<evidence type="ECO:0000256" key="4">
    <source>
        <dbReference type="SAM" id="Phobius"/>
    </source>
</evidence>
<dbReference type="OMA" id="ARRICFV"/>
<keyword evidence="4" id="KW-0812">Transmembrane</keyword>
<evidence type="ECO:0000256" key="3">
    <source>
        <dbReference type="SAM" id="MobiDB-lite"/>
    </source>
</evidence>
<proteinExistence type="predicted"/>
<accession>A0A0K9NUI5</accession>